<name>A0A318T720_9HYPH</name>
<dbReference type="GO" id="GO:0005829">
    <property type="term" value="C:cytosol"/>
    <property type="evidence" value="ECO:0007669"/>
    <property type="project" value="TreeGrafter"/>
</dbReference>
<feature type="domain" description="Gcp-like" evidence="1">
    <location>
        <begin position="33"/>
        <end position="160"/>
    </location>
</feature>
<dbReference type="Proteomes" id="UP000247454">
    <property type="component" value="Unassembled WGS sequence"/>
</dbReference>
<protein>
    <submittedName>
        <fullName evidence="2">tRNA threonylcarbamoyl adenosine modification protein YeaZ</fullName>
    </submittedName>
</protein>
<dbReference type="PANTHER" id="PTHR11735">
    <property type="entry name" value="TRNA N6-ADENOSINE THREONYLCARBAMOYLTRANSFERASE"/>
    <property type="match status" value="1"/>
</dbReference>
<evidence type="ECO:0000313" key="2">
    <source>
        <dbReference type="EMBL" id="PYE89208.1"/>
    </source>
</evidence>
<dbReference type="NCBIfam" id="TIGR03725">
    <property type="entry name" value="T6A_YeaZ"/>
    <property type="match status" value="1"/>
</dbReference>
<evidence type="ECO:0000259" key="1">
    <source>
        <dbReference type="Pfam" id="PF00814"/>
    </source>
</evidence>
<dbReference type="InterPro" id="IPR043129">
    <property type="entry name" value="ATPase_NBD"/>
</dbReference>
<organism evidence="2 3">
    <name type="scientific">Phyllobacterium leguminum</name>
    <dbReference type="NCBI Taxonomy" id="314237"/>
    <lineage>
        <taxon>Bacteria</taxon>
        <taxon>Pseudomonadati</taxon>
        <taxon>Pseudomonadota</taxon>
        <taxon>Alphaproteobacteria</taxon>
        <taxon>Hyphomicrobiales</taxon>
        <taxon>Phyllobacteriaceae</taxon>
        <taxon>Phyllobacterium</taxon>
    </lineage>
</organism>
<dbReference type="Pfam" id="PF00814">
    <property type="entry name" value="TsaD"/>
    <property type="match status" value="1"/>
</dbReference>
<keyword evidence="3" id="KW-1185">Reference proteome</keyword>
<dbReference type="InterPro" id="IPR000905">
    <property type="entry name" value="Gcp-like_dom"/>
</dbReference>
<reference evidence="2 3" key="1">
    <citation type="submission" date="2018-06" db="EMBL/GenBank/DDBJ databases">
        <title>Genomic Encyclopedia of Type Strains, Phase III (KMG-III): the genomes of soil and plant-associated and newly described type strains.</title>
        <authorList>
            <person name="Whitman W."/>
        </authorList>
    </citation>
    <scope>NUCLEOTIDE SEQUENCE [LARGE SCALE GENOMIC DNA]</scope>
    <source>
        <strain evidence="2 3">ORS 1419</strain>
    </source>
</reference>
<dbReference type="PANTHER" id="PTHR11735:SF11">
    <property type="entry name" value="TRNA THREONYLCARBAMOYLADENOSINE BIOSYNTHESIS PROTEIN TSAB"/>
    <property type="match status" value="1"/>
</dbReference>
<dbReference type="GO" id="GO:0002949">
    <property type="term" value="P:tRNA threonylcarbamoyladenosine modification"/>
    <property type="evidence" value="ECO:0007669"/>
    <property type="project" value="InterPro"/>
</dbReference>
<comment type="caution">
    <text evidence="2">The sequence shown here is derived from an EMBL/GenBank/DDBJ whole genome shotgun (WGS) entry which is preliminary data.</text>
</comment>
<accession>A0A318T720</accession>
<sequence>MKILAIDTAASFCATAVYDTDERRLLAAVSENIGKGHAEVLMAYIQQALDESGTVIAEIGRIAVNVGPGSFTGVRIGVSAARGFALALNCPAIGVTAFEALAAEVCEIYPGTPGTPVLVAIDAHRDEIYAQFFGSDGEVLDGPFAGSLDDVLELLTRRGPQPVLTGSASARLNEMLAGAPLAVAGEAATGRIETIARIAALREPGEAPKPLYLRGPDAKPQVGFALPRKATP</sequence>
<dbReference type="InterPro" id="IPR022496">
    <property type="entry name" value="T6A_TsaB"/>
</dbReference>
<evidence type="ECO:0000313" key="3">
    <source>
        <dbReference type="Proteomes" id="UP000247454"/>
    </source>
</evidence>
<dbReference type="SUPFAM" id="SSF53067">
    <property type="entry name" value="Actin-like ATPase domain"/>
    <property type="match status" value="2"/>
</dbReference>
<gene>
    <name evidence="2" type="ORF">C7477_10443</name>
</gene>
<dbReference type="Gene3D" id="3.30.420.40">
    <property type="match status" value="2"/>
</dbReference>
<dbReference type="AlphaFoldDB" id="A0A318T720"/>
<dbReference type="EMBL" id="QJTF01000004">
    <property type="protein sequence ID" value="PYE89208.1"/>
    <property type="molecule type" value="Genomic_DNA"/>
</dbReference>
<dbReference type="RefSeq" id="WP_110749486.1">
    <property type="nucleotide sequence ID" value="NZ_QJTF01000004.1"/>
</dbReference>
<dbReference type="CDD" id="cd24032">
    <property type="entry name" value="ASKHA_NBD_TsaB"/>
    <property type="match status" value="1"/>
</dbReference>
<dbReference type="OrthoDB" id="9809995at2"/>
<proteinExistence type="predicted"/>